<sequence>MQKQKRIVISGTYSTGKTTTTTALSLATGISLVNASSAREILTSLYPGRRFQDMDISELMALGLSRFEQRVKAESILMNHNQSFISDGSVLNEWVYGTVRLKIGINPGAPVYQQIIKDILGLPSRSFLAKYMNAYGQVVNQRAKSTYTHVIHLPIEFPMDPDGHRPVSERYRRLSDIEIAKTFKGYHIPFYTVGGSQRERVAKIINLLHLPQVMPVAQAVEMANEVIRKSRDMVSQKMIEQYHKPSFKEKIKILSHF</sequence>
<dbReference type="RefSeq" id="WP_121977964.1">
    <property type="nucleotide sequence ID" value="NZ_JBHTLH010000019.1"/>
</dbReference>
<evidence type="ECO:0000313" key="3">
    <source>
        <dbReference type="Proteomes" id="UP001597156"/>
    </source>
</evidence>
<dbReference type="InterPro" id="IPR027417">
    <property type="entry name" value="P-loop_NTPase"/>
</dbReference>
<dbReference type="Gene3D" id="3.40.50.300">
    <property type="entry name" value="P-loop containing nucleotide triphosphate hydrolases"/>
    <property type="match status" value="1"/>
</dbReference>
<proteinExistence type="predicted"/>
<reference evidence="3" key="1">
    <citation type="journal article" date="2019" name="Int. J. Syst. Evol. Microbiol.">
        <title>The Global Catalogue of Microorganisms (GCM) 10K type strain sequencing project: providing services to taxonomists for standard genome sequencing and annotation.</title>
        <authorList>
            <consortium name="The Broad Institute Genomics Platform"/>
            <consortium name="The Broad Institute Genome Sequencing Center for Infectious Disease"/>
            <person name="Wu L."/>
            <person name="Ma J."/>
        </authorList>
    </citation>
    <scope>NUCLEOTIDE SEQUENCE [LARGE SCALE GENOMIC DNA]</scope>
    <source>
        <strain evidence="3">CCUG 71848</strain>
    </source>
</reference>
<name>A0ABW3PHQ1_9LACO</name>
<dbReference type="SUPFAM" id="SSF52540">
    <property type="entry name" value="P-loop containing nucleoside triphosphate hydrolases"/>
    <property type="match status" value="1"/>
</dbReference>
<evidence type="ECO:0000313" key="2">
    <source>
        <dbReference type="EMBL" id="MFD1125032.1"/>
    </source>
</evidence>
<dbReference type="EMBL" id="JBHTLH010000019">
    <property type="protein sequence ID" value="MFD1125032.1"/>
    <property type="molecule type" value="Genomic_DNA"/>
</dbReference>
<gene>
    <name evidence="2" type="ORF">ACFQ22_06665</name>
</gene>
<evidence type="ECO:0000259" key="1">
    <source>
        <dbReference type="Pfam" id="PF13521"/>
    </source>
</evidence>
<dbReference type="Proteomes" id="UP001597156">
    <property type="component" value="Unassembled WGS sequence"/>
</dbReference>
<comment type="caution">
    <text evidence="2">The sequence shown here is derived from an EMBL/GenBank/DDBJ whole genome shotgun (WGS) entry which is preliminary data.</text>
</comment>
<dbReference type="Pfam" id="PF13521">
    <property type="entry name" value="AAA_28"/>
    <property type="match status" value="1"/>
</dbReference>
<accession>A0ABW3PHQ1</accession>
<protein>
    <submittedName>
        <fullName evidence="2">AAA family ATPase</fullName>
    </submittedName>
</protein>
<keyword evidence="3" id="KW-1185">Reference proteome</keyword>
<organism evidence="2 3">
    <name type="scientific">Lentilactobacillus raoultii</name>
    <dbReference type="NCBI Taxonomy" id="1987503"/>
    <lineage>
        <taxon>Bacteria</taxon>
        <taxon>Bacillati</taxon>
        <taxon>Bacillota</taxon>
        <taxon>Bacilli</taxon>
        <taxon>Lactobacillales</taxon>
        <taxon>Lactobacillaceae</taxon>
        <taxon>Lentilactobacillus</taxon>
    </lineage>
</organism>
<dbReference type="InterPro" id="IPR038727">
    <property type="entry name" value="NadR/Ttd14_AAA_dom"/>
</dbReference>
<feature type="domain" description="NadR/Ttd14 AAA" evidence="1">
    <location>
        <begin position="6"/>
        <end position="200"/>
    </location>
</feature>